<keyword evidence="4" id="KW-0233">DNA recombination</keyword>
<dbReference type="InterPro" id="IPR002104">
    <property type="entry name" value="Integrase_catalytic"/>
</dbReference>
<dbReference type="Pfam" id="PF00589">
    <property type="entry name" value="Phage_integrase"/>
    <property type="match status" value="1"/>
</dbReference>
<reference evidence="6" key="1">
    <citation type="submission" date="2019-11" db="EMBL/GenBank/DDBJ databases">
        <authorList>
            <person name="Feng L."/>
        </authorList>
    </citation>
    <scope>NUCLEOTIDE SEQUENCE</scope>
    <source>
        <strain evidence="6">CAmalonaticusLFYP1</strain>
    </source>
</reference>
<dbReference type="Gene3D" id="1.10.150.130">
    <property type="match status" value="1"/>
</dbReference>
<dbReference type="PANTHER" id="PTHR30629:SF2">
    <property type="entry name" value="PROPHAGE INTEGRASE INTS-RELATED"/>
    <property type="match status" value="1"/>
</dbReference>
<proteinExistence type="inferred from homology"/>
<evidence type="ECO:0000313" key="6">
    <source>
        <dbReference type="EMBL" id="VYT46738.1"/>
    </source>
</evidence>
<evidence type="ECO:0000256" key="4">
    <source>
        <dbReference type="ARBA" id="ARBA00023172"/>
    </source>
</evidence>
<dbReference type="InterPro" id="IPR038488">
    <property type="entry name" value="Integrase_DNA-bd_sf"/>
</dbReference>
<dbReference type="Gene3D" id="3.30.160.390">
    <property type="entry name" value="Integrase, DNA-binding domain"/>
    <property type="match status" value="1"/>
</dbReference>
<dbReference type="PANTHER" id="PTHR30629">
    <property type="entry name" value="PROPHAGE INTEGRASE"/>
    <property type="match status" value="1"/>
</dbReference>
<dbReference type="InterPro" id="IPR011010">
    <property type="entry name" value="DNA_brk_join_enz"/>
</dbReference>
<dbReference type="Gene3D" id="1.10.443.10">
    <property type="entry name" value="Intergrase catalytic core"/>
    <property type="match status" value="1"/>
</dbReference>
<dbReference type="AlphaFoldDB" id="A0A6N2WYZ2"/>
<dbReference type="GO" id="GO:0015074">
    <property type="term" value="P:DNA integration"/>
    <property type="evidence" value="ECO:0007669"/>
    <property type="project" value="UniProtKB-KW"/>
</dbReference>
<feature type="domain" description="Tyr recombinase" evidence="5">
    <location>
        <begin position="199"/>
        <end position="383"/>
    </location>
</feature>
<dbReference type="InterPro" id="IPR053876">
    <property type="entry name" value="Phage_int_M"/>
</dbReference>
<keyword evidence="2" id="KW-0229">DNA integration</keyword>
<dbReference type="InterPro" id="IPR025166">
    <property type="entry name" value="Integrase_DNA_bind_dom"/>
</dbReference>
<organism evidence="6">
    <name type="scientific">Citrobacter amalonaticus</name>
    <dbReference type="NCBI Taxonomy" id="35703"/>
    <lineage>
        <taxon>Bacteria</taxon>
        <taxon>Pseudomonadati</taxon>
        <taxon>Pseudomonadota</taxon>
        <taxon>Gammaproteobacteria</taxon>
        <taxon>Enterobacterales</taxon>
        <taxon>Enterobacteriaceae</taxon>
        <taxon>Citrobacter</taxon>
    </lineage>
</organism>
<dbReference type="GO" id="GO:0003677">
    <property type="term" value="F:DNA binding"/>
    <property type="evidence" value="ECO:0007669"/>
    <property type="project" value="UniProtKB-KW"/>
</dbReference>
<dbReference type="RefSeq" id="WP_156595570.1">
    <property type="nucleotide sequence ID" value="NZ_CACRTI010000015.1"/>
</dbReference>
<evidence type="ECO:0000259" key="5">
    <source>
        <dbReference type="PROSITE" id="PS51898"/>
    </source>
</evidence>
<protein>
    <submittedName>
        <fullName evidence="6">Prophage CPS-53 integrase</fullName>
    </submittedName>
</protein>
<dbReference type="InterPro" id="IPR050808">
    <property type="entry name" value="Phage_Integrase"/>
</dbReference>
<gene>
    <name evidence="6" type="primary">intS</name>
    <name evidence="6" type="ORF">CALFYP1_00339</name>
</gene>
<evidence type="ECO:0000256" key="1">
    <source>
        <dbReference type="ARBA" id="ARBA00008857"/>
    </source>
</evidence>
<dbReference type="SUPFAM" id="SSF56349">
    <property type="entry name" value="DNA breaking-rejoining enzymes"/>
    <property type="match status" value="1"/>
</dbReference>
<dbReference type="EMBL" id="CACRTI010000015">
    <property type="protein sequence ID" value="VYT46738.1"/>
    <property type="molecule type" value="Genomic_DNA"/>
</dbReference>
<accession>A0A6N2WYZ2</accession>
<comment type="similarity">
    <text evidence="1">Belongs to the 'phage' integrase family.</text>
</comment>
<dbReference type="Pfam" id="PF22022">
    <property type="entry name" value="Phage_int_M"/>
    <property type="match status" value="1"/>
</dbReference>
<dbReference type="Pfam" id="PF13356">
    <property type="entry name" value="Arm-DNA-bind_3"/>
    <property type="match status" value="1"/>
</dbReference>
<dbReference type="GO" id="GO:0006310">
    <property type="term" value="P:DNA recombination"/>
    <property type="evidence" value="ECO:0007669"/>
    <property type="project" value="UniProtKB-KW"/>
</dbReference>
<sequence length="420" mass="47228">MLTDIQLKRLKPQEKIYKVTDRDGLYVAVSPTGTRSFRYDYRINGRRETLTIGQYGADGISLAEAREQLIAAKKLIKSGVSPAVKKRDGKNQIRNAETFANFTVSYMKRASLADSTRSMKQAVIDRDIIPFLGNKQMAEITPSMVRTLCDRIVDRGGNATAVQAREIISSVYTYAKNRGHDFKNPAQDIKASSIATFLPRDRTLSLPEISIFFNTLDTVAGMPTLKLALKLIFLTLVRKSEFTQATWNEVNFNTNEWTIPKGRMKGGRPHVVYLSRQACDLLVALQMCAGGSPYLLAGRYSINKPLSNAALNGVITTTVKVAQSQGKSLEHFTVHDMRRTASTLLHEAGYPSDWIEKCLAHEQKGVRAIYNKAKYAQQRTYMLQQWADMVDGWIAGTLVRIRPFSPSKYEEWLKLEESQA</sequence>
<evidence type="ECO:0000256" key="3">
    <source>
        <dbReference type="ARBA" id="ARBA00023125"/>
    </source>
</evidence>
<evidence type="ECO:0000256" key="2">
    <source>
        <dbReference type="ARBA" id="ARBA00022908"/>
    </source>
</evidence>
<dbReference type="InterPro" id="IPR013762">
    <property type="entry name" value="Integrase-like_cat_sf"/>
</dbReference>
<name>A0A6N2WYZ2_CITAM</name>
<dbReference type="PROSITE" id="PS51898">
    <property type="entry name" value="TYR_RECOMBINASE"/>
    <property type="match status" value="1"/>
</dbReference>
<dbReference type="InterPro" id="IPR010998">
    <property type="entry name" value="Integrase_recombinase_N"/>
</dbReference>
<keyword evidence="3" id="KW-0238">DNA-binding</keyword>
<dbReference type="CDD" id="cd00801">
    <property type="entry name" value="INT_P4_C"/>
    <property type="match status" value="1"/>
</dbReference>